<evidence type="ECO:0000313" key="1">
    <source>
        <dbReference type="EMBL" id="GAI40440.1"/>
    </source>
</evidence>
<reference evidence="1" key="1">
    <citation type="journal article" date="2014" name="Front. Microbiol.">
        <title>High frequency of phylogenetically diverse reductive dehalogenase-homologous genes in deep subseafloor sedimentary metagenomes.</title>
        <authorList>
            <person name="Kawai M."/>
            <person name="Futagami T."/>
            <person name="Toyoda A."/>
            <person name="Takaki Y."/>
            <person name="Nishi S."/>
            <person name="Hori S."/>
            <person name="Arai W."/>
            <person name="Tsubouchi T."/>
            <person name="Morono Y."/>
            <person name="Uchiyama I."/>
            <person name="Ito T."/>
            <person name="Fujiyama A."/>
            <person name="Inagaki F."/>
            <person name="Takami H."/>
        </authorList>
    </citation>
    <scope>NUCLEOTIDE SEQUENCE</scope>
    <source>
        <strain evidence="1">Expedition CK06-06</strain>
    </source>
</reference>
<comment type="caution">
    <text evidence="1">The sequence shown here is derived from an EMBL/GenBank/DDBJ whole genome shotgun (WGS) entry which is preliminary data.</text>
</comment>
<dbReference type="EMBL" id="BARV01027715">
    <property type="protein sequence ID" value="GAI40440.1"/>
    <property type="molecule type" value="Genomic_DNA"/>
</dbReference>
<gene>
    <name evidence="1" type="ORF">S06H3_44546</name>
</gene>
<proteinExistence type="predicted"/>
<dbReference type="AlphaFoldDB" id="X1PN12"/>
<protein>
    <submittedName>
        <fullName evidence="1">Uncharacterized protein</fullName>
    </submittedName>
</protein>
<name>X1PN12_9ZZZZ</name>
<organism evidence="1">
    <name type="scientific">marine sediment metagenome</name>
    <dbReference type="NCBI Taxonomy" id="412755"/>
    <lineage>
        <taxon>unclassified sequences</taxon>
        <taxon>metagenomes</taxon>
        <taxon>ecological metagenomes</taxon>
    </lineage>
</organism>
<sequence length="67" mass="7199">MPNPVRIWQLISFALAMALIASLAELSRSSTASHAAKGTLTTVNSATNLGHLALSPNARRIHERYSL</sequence>
<accession>X1PN12</accession>